<reference evidence="2" key="1">
    <citation type="submission" date="2023-10" db="EMBL/GenBank/DDBJ databases">
        <authorList>
            <person name="Chen Y."/>
            <person name="Shah S."/>
            <person name="Dougan E. K."/>
            <person name="Thang M."/>
            <person name="Chan C."/>
        </authorList>
    </citation>
    <scope>NUCLEOTIDE SEQUENCE [LARGE SCALE GENOMIC DNA]</scope>
</reference>
<feature type="region of interest" description="Disordered" evidence="1">
    <location>
        <begin position="108"/>
        <end position="138"/>
    </location>
</feature>
<proteinExistence type="predicted"/>
<evidence type="ECO:0000256" key="1">
    <source>
        <dbReference type="SAM" id="MobiDB-lite"/>
    </source>
</evidence>
<keyword evidence="3" id="KW-1185">Reference proteome</keyword>
<comment type="caution">
    <text evidence="2">The sequence shown here is derived from an EMBL/GenBank/DDBJ whole genome shotgun (WGS) entry which is preliminary data.</text>
</comment>
<name>A0ABN9XFA2_9DINO</name>
<dbReference type="EMBL" id="CAUYUJ010020459">
    <property type="protein sequence ID" value="CAK0898316.1"/>
    <property type="molecule type" value="Genomic_DNA"/>
</dbReference>
<organism evidence="2 3">
    <name type="scientific">Prorocentrum cordatum</name>
    <dbReference type="NCBI Taxonomy" id="2364126"/>
    <lineage>
        <taxon>Eukaryota</taxon>
        <taxon>Sar</taxon>
        <taxon>Alveolata</taxon>
        <taxon>Dinophyceae</taxon>
        <taxon>Prorocentrales</taxon>
        <taxon>Prorocentraceae</taxon>
        <taxon>Prorocentrum</taxon>
    </lineage>
</organism>
<evidence type="ECO:0000313" key="3">
    <source>
        <dbReference type="Proteomes" id="UP001189429"/>
    </source>
</evidence>
<protein>
    <submittedName>
        <fullName evidence="2">Uncharacterized protein</fullName>
    </submittedName>
</protein>
<feature type="compositionally biased region" description="Pro residues" evidence="1">
    <location>
        <begin position="112"/>
        <end position="128"/>
    </location>
</feature>
<gene>
    <name evidence="2" type="ORF">PCOR1329_LOCUS76219</name>
</gene>
<evidence type="ECO:0000313" key="2">
    <source>
        <dbReference type="EMBL" id="CAK0898316.1"/>
    </source>
</evidence>
<dbReference type="Proteomes" id="UP001189429">
    <property type="component" value="Unassembled WGS sequence"/>
</dbReference>
<sequence length="747" mass="80441">MAADAVPLPLVGEAGQLAPIARLCNTKPAMLEEFKRRIASGTPLVVKGTAIPLEVTRAAVEQIESGADIPTMHSTTAAGSGGAAPVGPPGEAAVFIALESAIQPEQIHIPEDPAPPPPLPPPAEPPAAPTDGGTGSDAFQLRSFEGKLQVRFNSESMMYELVQLDTFDRIELPRAETERALDVGGWDAELVEATGGGRKLDAVDLLNNVVYIGESDGETVLQTTTGDLAITRSLDEALASAASFTLNVKSWATAAADPLDISIYELRRDGNFVFFSLPSVMLAIGAHWKLHVKSFLGHQFPGWNAALKRAELGRLCNSVAYDQTEVRGSDAVDNRAPKEKAASATSLLYLLVRWIMLGVPQYRVRPIFSLQVMWRFGDLLDMRITGLVKESNGTGSCMELEANDHGDSKAMQCALYVKAAESLNKSNSMQFISHAPDKSRVHNFGILNTFFAMPNNVGFWGIPQDPGDFMGEASMAEIIGGEEGKKVALKAQDRDNVAKWPRLSISPDQGSDGVAGIPHWLHTGINVDPSCDFSHGVHNDIYGGIEAAGPGCHISMSLRGINVPVSPWDENLRRGQVTGALKEAFATTTASTNVSFQDFVDDMLAEPAGREFADAPEPAGALWNLKESDASTARGGKTLKNRFLAVIRKIREELNCSAQRKFGYLLTCVGMDMVDNAKFARLVRSGAEFARTANSRVETEEEKSLRKSCANQVVAALMDWLGPDTTMLDKIIVGASEPCAQWLGEQR</sequence>
<accession>A0ABN9XFA2</accession>